<keyword evidence="3" id="KW-0963">Cytoplasm</keyword>
<protein>
    <recommendedName>
        <fullName evidence="3">Triosephosphate isomerase</fullName>
        <ecNumber evidence="3">5.3.1.1</ecNumber>
    </recommendedName>
</protein>
<dbReference type="GO" id="GO:0005829">
    <property type="term" value="C:cytosol"/>
    <property type="evidence" value="ECO:0007669"/>
    <property type="project" value="TreeGrafter"/>
</dbReference>
<dbReference type="CDD" id="cd00311">
    <property type="entry name" value="TIM"/>
    <property type="match status" value="1"/>
</dbReference>
<dbReference type="InterPro" id="IPR035990">
    <property type="entry name" value="TIM_sf"/>
</dbReference>
<evidence type="ECO:0000256" key="2">
    <source>
        <dbReference type="ARBA" id="ARBA00023235"/>
    </source>
</evidence>
<dbReference type="PANTHER" id="PTHR21139">
    <property type="entry name" value="TRIOSEPHOSPHATE ISOMERASE"/>
    <property type="match status" value="1"/>
</dbReference>
<comment type="catalytic activity">
    <reaction evidence="3">
        <text>D-glyceraldehyde 3-phosphate = dihydroxyacetone phosphate</text>
        <dbReference type="Rhea" id="RHEA:18585"/>
        <dbReference type="ChEBI" id="CHEBI:57642"/>
        <dbReference type="ChEBI" id="CHEBI:59776"/>
        <dbReference type="EC" id="5.3.1.1"/>
    </reaction>
</comment>
<dbReference type="PROSITE" id="PS51440">
    <property type="entry name" value="TIM_2"/>
    <property type="match status" value="1"/>
</dbReference>
<dbReference type="GO" id="GO:0019563">
    <property type="term" value="P:glycerol catabolic process"/>
    <property type="evidence" value="ECO:0007669"/>
    <property type="project" value="TreeGrafter"/>
</dbReference>
<dbReference type="UniPathway" id="UPA00109">
    <property type="reaction ID" value="UER00189"/>
</dbReference>
<keyword evidence="3" id="KW-0324">Glycolysis</keyword>
<comment type="caution">
    <text evidence="4">The sequence shown here is derived from an EMBL/GenBank/DDBJ whole genome shotgun (WGS) entry which is preliminary data.</text>
</comment>
<dbReference type="EC" id="5.3.1.1" evidence="3"/>
<comment type="similarity">
    <text evidence="1 3">Belongs to the triosephosphate isomerase family.</text>
</comment>
<keyword evidence="3" id="KW-0312">Gluconeogenesis</keyword>
<dbReference type="GO" id="GO:0006094">
    <property type="term" value="P:gluconeogenesis"/>
    <property type="evidence" value="ECO:0007669"/>
    <property type="project" value="UniProtKB-UniPathway"/>
</dbReference>
<gene>
    <name evidence="4" type="ORF">CBF28_14875</name>
</gene>
<dbReference type="Pfam" id="PF00121">
    <property type="entry name" value="TIM"/>
    <property type="match status" value="1"/>
</dbReference>
<comment type="pathway">
    <text evidence="3">Carbohydrate biosynthesis; gluconeogenesis.</text>
</comment>
<dbReference type="GO" id="GO:0004807">
    <property type="term" value="F:triose-phosphate isomerase activity"/>
    <property type="evidence" value="ECO:0007669"/>
    <property type="project" value="UniProtKB-EC"/>
</dbReference>
<comment type="subcellular location">
    <subcellularLocation>
        <location evidence="3">Cytoplasm</location>
    </subcellularLocation>
</comment>
<dbReference type="InterPro" id="IPR000652">
    <property type="entry name" value="Triosephosphate_isomerase"/>
</dbReference>
<sequence>MRRPIIAMNFKNYINTESETTTLFKQMKQELTSLGNLDDMDVYLFPSMGSLHVARDIFEGSSISYGSQNIAPEKNGAFTGEYSIESLIDIGGDVVEIGHYERITLFNESRELINKKIKLTLENELTPLICVGSEETILEGNAFKEYMQDQLKSYFKGIIINETDNIVLAYEPAWAIGKKEAAPVEIVHNNHRLIREVLSELMGEQVAQSIHLIYGGSVSKENAGALVASKEVDGLFIGRFGHDPKNFREISKEIIMKKRSE</sequence>
<comment type="subunit">
    <text evidence="3">Homodimer.</text>
</comment>
<dbReference type="PANTHER" id="PTHR21139:SF42">
    <property type="entry name" value="TRIOSEPHOSPHATE ISOMERASE"/>
    <property type="match status" value="1"/>
</dbReference>
<dbReference type="AlphaFoldDB" id="A0A430ANB5"/>
<proteinExistence type="inferred from homology"/>
<dbReference type="EMBL" id="NGKB01000025">
    <property type="protein sequence ID" value="RSU09417.1"/>
    <property type="molecule type" value="Genomic_DNA"/>
</dbReference>
<evidence type="ECO:0000313" key="4">
    <source>
        <dbReference type="EMBL" id="RSU09417.1"/>
    </source>
</evidence>
<dbReference type="GO" id="GO:0046166">
    <property type="term" value="P:glyceraldehyde-3-phosphate biosynthetic process"/>
    <property type="evidence" value="ECO:0007669"/>
    <property type="project" value="TreeGrafter"/>
</dbReference>
<comment type="pathway">
    <text evidence="3">Carbohydrate degradation; glycolysis; D-glyceraldehyde 3-phosphate from glycerone phosphate: step 1/1.</text>
</comment>
<keyword evidence="2 3" id="KW-0413">Isomerase</keyword>
<dbReference type="Proteomes" id="UP000288028">
    <property type="component" value="Unassembled WGS sequence"/>
</dbReference>
<dbReference type="RefSeq" id="WP_126796575.1">
    <property type="nucleotide sequence ID" value="NZ_CP060720.1"/>
</dbReference>
<dbReference type="GeneID" id="95581613"/>
<reference evidence="4 5" key="1">
    <citation type="submission" date="2017-05" db="EMBL/GenBank/DDBJ databases">
        <title>Vagococcus spp. assemblies.</title>
        <authorList>
            <person name="Gulvik C.A."/>
        </authorList>
    </citation>
    <scope>NUCLEOTIDE SEQUENCE [LARGE SCALE GENOMIC DNA]</scope>
    <source>
        <strain evidence="4 5">SS1714</strain>
    </source>
</reference>
<accession>A0A430ANB5</accession>
<dbReference type="UniPathway" id="UPA00138"/>
<dbReference type="InterPro" id="IPR013785">
    <property type="entry name" value="Aldolase_TIM"/>
</dbReference>
<organism evidence="4 5">
    <name type="scientific">Vagococcus carniphilus</name>
    <dbReference type="NCBI Taxonomy" id="218144"/>
    <lineage>
        <taxon>Bacteria</taxon>
        <taxon>Bacillati</taxon>
        <taxon>Bacillota</taxon>
        <taxon>Bacilli</taxon>
        <taxon>Lactobacillales</taxon>
        <taxon>Enterococcaceae</taxon>
        <taxon>Vagococcus</taxon>
    </lineage>
</organism>
<dbReference type="Gene3D" id="3.20.20.70">
    <property type="entry name" value="Aldolase class I"/>
    <property type="match status" value="1"/>
</dbReference>
<dbReference type="OrthoDB" id="9809429at2"/>
<evidence type="ECO:0000256" key="1">
    <source>
        <dbReference type="ARBA" id="ARBA00007422"/>
    </source>
</evidence>
<keyword evidence="5" id="KW-1185">Reference proteome</keyword>
<dbReference type="GO" id="GO:0006096">
    <property type="term" value="P:glycolytic process"/>
    <property type="evidence" value="ECO:0007669"/>
    <property type="project" value="UniProtKB-UniPathway"/>
</dbReference>
<evidence type="ECO:0000313" key="5">
    <source>
        <dbReference type="Proteomes" id="UP000288028"/>
    </source>
</evidence>
<name>A0A430ANB5_9ENTE</name>
<evidence type="ECO:0000256" key="3">
    <source>
        <dbReference type="RuleBase" id="RU363013"/>
    </source>
</evidence>
<dbReference type="SUPFAM" id="SSF51351">
    <property type="entry name" value="Triosephosphate isomerase (TIM)"/>
    <property type="match status" value="1"/>
</dbReference>